<protein>
    <submittedName>
        <fullName evidence="2">Uncharacterized protein</fullName>
    </submittedName>
</protein>
<gene>
    <name evidence="2" type="ORF">MPEBLZ_02841</name>
</gene>
<feature type="compositionally biased region" description="Polar residues" evidence="1">
    <location>
        <begin position="25"/>
        <end position="38"/>
    </location>
</feature>
<reference evidence="2 3" key="1">
    <citation type="submission" date="2015-09" db="EMBL/GenBank/DDBJ databases">
        <title>A metagenomics-based metabolic model of nitrate-dependent anaerobic oxidation of methane by Methanoperedens-like archaea.</title>
        <authorList>
            <person name="Arshad A."/>
            <person name="Speth D.R."/>
            <person name="De Graaf R.M."/>
            <person name="Op Den Camp H.J."/>
            <person name="Jetten M.S."/>
            <person name="Welte C.U."/>
        </authorList>
    </citation>
    <scope>NUCLEOTIDE SEQUENCE [LARGE SCALE GENOMIC DNA]</scope>
</reference>
<dbReference type="PROSITE" id="PS51257">
    <property type="entry name" value="PROKAR_LIPOPROTEIN"/>
    <property type="match status" value="1"/>
</dbReference>
<name>A0A0P7ZG73_9EURY</name>
<evidence type="ECO:0000313" key="3">
    <source>
        <dbReference type="Proteomes" id="UP000050360"/>
    </source>
</evidence>
<evidence type="ECO:0000313" key="2">
    <source>
        <dbReference type="EMBL" id="KPQ42630.1"/>
    </source>
</evidence>
<sequence length="101" mass="10235">MKWIYILIVLVVAASASGCVDKNQAETTGQTPAQTSVSPGEPGEAAVTPGAVVTPVIATPSAGSPAVSPAPDDLFGTESNLSAIDTTFNDMNMEISLLDTI</sequence>
<comment type="caution">
    <text evidence="2">The sequence shown here is derived from an EMBL/GenBank/DDBJ whole genome shotgun (WGS) entry which is preliminary data.</text>
</comment>
<dbReference type="Proteomes" id="UP000050360">
    <property type="component" value="Unassembled WGS sequence"/>
</dbReference>
<dbReference type="AlphaFoldDB" id="A0A0P7ZG73"/>
<feature type="region of interest" description="Disordered" evidence="1">
    <location>
        <begin position="24"/>
        <end position="46"/>
    </location>
</feature>
<organism evidence="2 3">
    <name type="scientific">Candidatus Methanoperedens nitratireducens</name>
    <dbReference type="NCBI Taxonomy" id="1392998"/>
    <lineage>
        <taxon>Archaea</taxon>
        <taxon>Methanobacteriati</taxon>
        <taxon>Methanobacteriota</taxon>
        <taxon>Stenosarchaea group</taxon>
        <taxon>Methanomicrobia</taxon>
        <taxon>Methanosarcinales</taxon>
        <taxon>ANME-2 cluster</taxon>
        <taxon>Candidatus Methanoperedentaceae</taxon>
        <taxon>Candidatus Methanoperedens</taxon>
    </lineage>
</organism>
<evidence type="ECO:0000256" key="1">
    <source>
        <dbReference type="SAM" id="MobiDB-lite"/>
    </source>
</evidence>
<accession>A0A0P7ZG73</accession>
<proteinExistence type="predicted"/>
<dbReference type="EMBL" id="LKCM01000218">
    <property type="protein sequence ID" value="KPQ42630.1"/>
    <property type="molecule type" value="Genomic_DNA"/>
</dbReference>